<proteinExistence type="predicted"/>
<dbReference type="Proteomes" id="UP001391051">
    <property type="component" value="Unassembled WGS sequence"/>
</dbReference>
<feature type="region of interest" description="Disordered" evidence="1">
    <location>
        <begin position="1"/>
        <end position="54"/>
    </location>
</feature>
<name>A0ABR1QAX8_9PEZI</name>
<evidence type="ECO:0000313" key="3">
    <source>
        <dbReference type="Proteomes" id="UP001391051"/>
    </source>
</evidence>
<feature type="region of interest" description="Disordered" evidence="1">
    <location>
        <begin position="143"/>
        <end position="165"/>
    </location>
</feature>
<reference evidence="2 3" key="1">
    <citation type="submission" date="2023-01" db="EMBL/GenBank/DDBJ databases">
        <title>Analysis of 21 Apiospora genomes using comparative genomics revels a genus with tremendous synthesis potential of carbohydrate active enzymes and secondary metabolites.</title>
        <authorList>
            <person name="Sorensen T."/>
        </authorList>
    </citation>
    <scope>NUCLEOTIDE SEQUENCE [LARGE SCALE GENOMIC DNA]</scope>
    <source>
        <strain evidence="2 3">CBS 24483</strain>
    </source>
</reference>
<dbReference type="GeneID" id="92076141"/>
<evidence type="ECO:0000313" key="2">
    <source>
        <dbReference type="EMBL" id="KAK7951129.1"/>
    </source>
</evidence>
<dbReference type="EMBL" id="JAQQWE010000005">
    <property type="protein sequence ID" value="KAK7951129.1"/>
    <property type="molecule type" value="Genomic_DNA"/>
</dbReference>
<feature type="compositionally biased region" description="Polar residues" evidence="1">
    <location>
        <begin position="33"/>
        <end position="50"/>
    </location>
</feature>
<dbReference type="RefSeq" id="XP_066699191.1">
    <property type="nucleotide sequence ID" value="XM_066843079.1"/>
</dbReference>
<organism evidence="2 3">
    <name type="scientific">Apiospora aurea</name>
    <dbReference type="NCBI Taxonomy" id="335848"/>
    <lineage>
        <taxon>Eukaryota</taxon>
        <taxon>Fungi</taxon>
        <taxon>Dikarya</taxon>
        <taxon>Ascomycota</taxon>
        <taxon>Pezizomycotina</taxon>
        <taxon>Sordariomycetes</taxon>
        <taxon>Xylariomycetidae</taxon>
        <taxon>Amphisphaeriales</taxon>
        <taxon>Apiosporaceae</taxon>
        <taxon>Apiospora</taxon>
    </lineage>
</organism>
<comment type="caution">
    <text evidence="2">The sequence shown here is derived from an EMBL/GenBank/DDBJ whole genome shotgun (WGS) entry which is preliminary data.</text>
</comment>
<gene>
    <name evidence="2" type="ORF">PG986_006857</name>
</gene>
<feature type="region of interest" description="Disordered" evidence="1">
    <location>
        <begin position="243"/>
        <end position="267"/>
    </location>
</feature>
<feature type="compositionally biased region" description="Polar residues" evidence="1">
    <location>
        <begin position="155"/>
        <end position="165"/>
    </location>
</feature>
<protein>
    <submittedName>
        <fullName evidence="2">Gal4-like Zn(II)2Cys6 binuclear cluster DNA-binding domain-containing protein</fullName>
    </submittedName>
</protein>
<evidence type="ECO:0000256" key="1">
    <source>
        <dbReference type="SAM" id="MobiDB-lite"/>
    </source>
</evidence>
<sequence length="267" mass="27043">MTTGQPPDAARHQLYPQLSTSQSLQHMGPPAMQSASANTYSVTPEGSTPGTRAYEFGHGVSEWMATDASGSSSTKSIEDLNASWRTYPQASPVSPAFSPYTTHAAPGSATWSAVPGAVVEEAGSRAEDVPWSSYAAATTRSMPYGGGGGGGESHGTYSPMTGSRTFDSRRVSTTAAYAPATSAAALSGGVAAVDSAVNQHAASLSTGAGAPPNYGAWSPHSYGGAYGRRADGYGSVWYSEGAAGAQEAPGGGESMHHDAGALYYGGR</sequence>
<feature type="compositionally biased region" description="Polar residues" evidence="1">
    <location>
        <begin position="16"/>
        <end position="25"/>
    </location>
</feature>
<keyword evidence="3" id="KW-1185">Reference proteome</keyword>
<accession>A0ABR1QAX8</accession>
<feature type="compositionally biased region" description="Gly residues" evidence="1">
    <location>
        <begin position="144"/>
        <end position="153"/>
    </location>
</feature>